<dbReference type="InterPro" id="IPR007941">
    <property type="entry name" value="DUF726"/>
</dbReference>
<feature type="compositionally biased region" description="Low complexity" evidence="7">
    <location>
        <begin position="86"/>
        <end position="97"/>
    </location>
</feature>
<feature type="transmembrane region" description="Helical" evidence="8">
    <location>
        <begin position="582"/>
        <end position="605"/>
    </location>
</feature>
<feature type="compositionally biased region" description="Low complexity" evidence="7">
    <location>
        <begin position="1516"/>
        <end position="1528"/>
    </location>
</feature>
<feature type="region of interest" description="Disordered" evidence="7">
    <location>
        <begin position="431"/>
        <end position="476"/>
    </location>
</feature>
<evidence type="ECO:0000256" key="4">
    <source>
        <dbReference type="ARBA" id="ARBA00022989"/>
    </source>
</evidence>
<feature type="region of interest" description="Disordered" evidence="7">
    <location>
        <begin position="1036"/>
        <end position="1058"/>
    </location>
</feature>
<evidence type="ECO:0000256" key="2">
    <source>
        <dbReference type="ARBA" id="ARBA00009824"/>
    </source>
</evidence>
<comment type="subcellular location">
    <subcellularLocation>
        <location evidence="1">Membrane</location>
        <topology evidence="1">Multi-pass membrane protein</topology>
    </subcellularLocation>
</comment>
<gene>
    <name evidence="9" type="ORF">HO133_008245</name>
</gene>
<dbReference type="InterPro" id="IPR029058">
    <property type="entry name" value="AB_hydrolase_fold"/>
</dbReference>
<accession>A0A8H6FHJ1</accession>
<feature type="compositionally biased region" description="Basic and acidic residues" evidence="7">
    <location>
        <begin position="1364"/>
        <end position="1405"/>
    </location>
</feature>
<keyword evidence="3 8" id="KW-0812">Transmembrane</keyword>
<feature type="compositionally biased region" description="Low complexity" evidence="7">
    <location>
        <begin position="276"/>
        <end position="286"/>
    </location>
</feature>
<feature type="coiled-coil region" evidence="6">
    <location>
        <begin position="538"/>
        <end position="568"/>
    </location>
</feature>
<feature type="region of interest" description="Disordered" evidence="7">
    <location>
        <begin position="362"/>
        <end position="382"/>
    </location>
</feature>
<feature type="compositionally biased region" description="Low complexity" evidence="7">
    <location>
        <begin position="1318"/>
        <end position="1329"/>
    </location>
</feature>
<comment type="similarity">
    <text evidence="2">Belongs to the TMCO4 family.</text>
</comment>
<feature type="compositionally biased region" description="Polar residues" evidence="7">
    <location>
        <begin position="1193"/>
        <end position="1206"/>
    </location>
</feature>
<dbReference type="GO" id="GO:0016020">
    <property type="term" value="C:membrane"/>
    <property type="evidence" value="ECO:0007669"/>
    <property type="project" value="UniProtKB-SubCell"/>
</dbReference>
<organism evidence="9 10">
    <name type="scientific">Letharia lupina</name>
    <dbReference type="NCBI Taxonomy" id="560253"/>
    <lineage>
        <taxon>Eukaryota</taxon>
        <taxon>Fungi</taxon>
        <taxon>Dikarya</taxon>
        <taxon>Ascomycota</taxon>
        <taxon>Pezizomycotina</taxon>
        <taxon>Lecanoromycetes</taxon>
        <taxon>OSLEUM clade</taxon>
        <taxon>Lecanoromycetidae</taxon>
        <taxon>Lecanorales</taxon>
        <taxon>Lecanorineae</taxon>
        <taxon>Parmeliaceae</taxon>
        <taxon>Letharia</taxon>
    </lineage>
</organism>
<feature type="region of interest" description="Disordered" evidence="7">
    <location>
        <begin position="1129"/>
        <end position="1709"/>
    </location>
</feature>
<feature type="compositionally biased region" description="Polar residues" evidence="7">
    <location>
        <begin position="1214"/>
        <end position="1224"/>
    </location>
</feature>
<dbReference type="PANTHER" id="PTHR17920:SF22">
    <property type="entry name" value="DUF726 DOMAIN PROTEIN (AFU_ORTHOLOGUE AFUA_2G12860)"/>
    <property type="match status" value="1"/>
</dbReference>
<feature type="compositionally biased region" description="Polar residues" evidence="7">
    <location>
        <begin position="257"/>
        <end position="266"/>
    </location>
</feature>
<keyword evidence="4 8" id="KW-1133">Transmembrane helix</keyword>
<feature type="compositionally biased region" description="Low complexity" evidence="7">
    <location>
        <begin position="106"/>
        <end position="136"/>
    </location>
</feature>
<sequence>MPEQKKKIPKLPPKKKNVPPTANKQTTAPKKPTTAPSKSSTPTTKPSTTPAKAATAQPQKDVPKPPPKQSNAASTPSQKPNPAKTPPKTSTPAAKPSNAAPERKSSLAPSKAPTPATKPAESPAPSTARRPSAAPRKGSTPAVKATDAAPDRKPSLAPRKASTAAVKETETTAPSPARRPSAAPRKESAPAAKPTDTAQKPKPPKLPPNKTDDQSPAPSPAHRPSVAPRKESSSANNPTGADQKPKPPKLGPKKTSDGSPASQSRRPSLAPRKSSESAAKSTAAGTKRQDAKEEDEDKPAYKVEDEDTPAHKVAEEEKDLKSFLSESERADLTLLIASISETMRKMIESNFDAAATLKDLGQEGQSEEERFANIDYDPGTVDVSQYDKENKAREEREKELATPKVKELKKNALQWFDDWREVVIQRVGEAVNSKETTSKQKAKASTQGSKTTTTPITEGRPVQKIDTGAKQGEYRPPKLEQLFPRIQTPLTKLPMQKRTLVLHSILLILLSLEHYNAASRVLLLYLTSSMKLGLNYLRDDEEKTAKGLLEAAKQIQADQELLKKTSEESENSRKWKIRLAQIAGAAVVGLSGGMAAPMMAAGVGSVMTGLGLGATAAAGYLGTVAGSTYLVGSLFGAYGGRMTGEMMQNISAEVQDFAFLPVHGERKEHDESIEAATDTRRLRVIIAISGWLLEKEEVVTPWRVLTPTAEVFALRFELEALMNLGQSIDTMVSSAAYGYAQSAMIQRTVFAEMMSAMWPMAIVKVARVVDNPFSLAKTRADKAGKVLANLLINRAQGERPVTLVGYSLGARVIWSCLTSLAKRKAFGLVESAVLIGSPIPSDVGTWRVMRTAVSGRLVNVYSENDYILAFLYRTSSIQYGVAGLMPVSGLLGVENVDVSETVNGHLKYRYLVGSILQKIGFEDLDKQEVAKEAEAFEKIVEEEKKQTYVKQAGEVYEKASGKGLGKELYNKYGKRIGLDGKESSDGREPSDKVKNISDADADKEATAMEKEVEAKTQKGLMQWAVEQLYISRPSVPSTGDAKDAAANPQGAVADTSKTANETVDAATKTLLQRAKEATYLSRSGGVEGQVAADDKLTQAQSTAISAAPTGYLATAAGYIPTSYIPGFGAAGKGTETADDVGKQAGKLQQGVGKAVKPPLKKTDSARRSLGKLAGPALKRTESAQKKLAGATKDPSQAATDLKQTSQDAKKDPSKTLSRTTTGTKKQVGDASNKVGDIAGDAQKNVGDAATDPTKLAEKGQKQASETTKSAANAAGGVTSYIPSFGLGGSSKKTKPAAPKRAPSGQAKAKEATEKVPNQATESAGKAAAKAQDKATDAEKTPAGYSSYLPHFGYGGSTPSQSKAAPKDTEKKVEKATEDAKEIPKETTKQVEKTVDDAKETAEDTAGKAQQAADDDKETPKEALEKTEEAADAAHKAASEGTSTANDLKSKAEESTTDPASAPSNVAAALSDTATSATAAASQAGSTVGNAAAEAEKYVPNSQGLGGDAGGKVGEMASGAASGVTSGASFLGKGVGGAANMVGGDRAKGEEEKQDVPDKKPGNGMGKENEEDRSQSDDDTIEEEEFRTPGEEKQEEGSKPEEKSPRKEGPEDPFVDETEEDADSEDTESTIKVSQSHDSDSASSNSGGEGKVKDENGKGYASTAASTVGDAGKGAMGAGAAAGGAAAAAGGAAASGVSQGVGQLGKSKWW</sequence>
<feature type="region of interest" description="Disordered" evidence="7">
    <location>
        <begin position="1"/>
        <end position="319"/>
    </location>
</feature>
<dbReference type="GeneID" id="59336642"/>
<dbReference type="Proteomes" id="UP000593566">
    <property type="component" value="Unassembled WGS sequence"/>
</dbReference>
<dbReference type="Pfam" id="PF05277">
    <property type="entry name" value="DUF726"/>
    <property type="match status" value="1"/>
</dbReference>
<proteinExistence type="inferred from homology"/>
<feature type="compositionally biased region" description="Polar residues" evidence="7">
    <location>
        <begin position="70"/>
        <end position="80"/>
    </location>
</feature>
<evidence type="ECO:0000256" key="6">
    <source>
        <dbReference type="SAM" id="Coils"/>
    </source>
</evidence>
<feature type="compositionally biased region" description="Polar residues" evidence="7">
    <location>
        <begin position="443"/>
        <end position="456"/>
    </location>
</feature>
<feature type="compositionally biased region" description="Polar residues" evidence="7">
    <location>
        <begin position="1261"/>
        <end position="1270"/>
    </location>
</feature>
<name>A0A8H6FHJ1_9LECA</name>
<feature type="compositionally biased region" description="Gly residues" evidence="7">
    <location>
        <begin position="1503"/>
        <end position="1512"/>
    </location>
</feature>
<dbReference type="PANTHER" id="PTHR17920">
    <property type="entry name" value="TRANSMEMBRANE AND COILED-COIL DOMAIN-CONTAINING PROTEIN 4 TMCO4"/>
    <property type="match status" value="1"/>
</dbReference>
<feature type="compositionally biased region" description="Basic and acidic residues" evidence="7">
    <location>
        <begin position="298"/>
        <end position="319"/>
    </location>
</feature>
<feature type="transmembrane region" description="Helical" evidence="8">
    <location>
        <begin position="617"/>
        <end position="638"/>
    </location>
</feature>
<keyword evidence="5 8" id="KW-0472">Membrane</keyword>
<comment type="caution">
    <text evidence="9">The sequence shown here is derived from an EMBL/GenBank/DDBJ whole genome shotgun (WGS) entry which is preliminary data.</text>
</comment>
<dbReference type="EMBL" id="JACCJB010000004">
    <property type="protein sequence ID" value="KAF6228515.1"/>
    <property type="molecule type" value="Genomic_DNA"/>
</dbReference>
<evidence type="ECO:0000256" key="3">
    <source>
        <dbReference type="ARBA" id="ARBA00022692"/>
    </source>
</evidence>
<feature type="compositionally biased region" description="Basic residues" evidence="7">
    <location>
        <begin position="7"/>
        <end position="17"/>
    </location>
</feature>
<evidence type="ECO:0000256" key="7">
    <source>
        <dbReference type="SAM" id="MobiDB-lite"/>
    </source>
</evidence>
<feature type="compositionally biased region" description="Basic and acidic residues" evidence="7">
    <location>
        <begin position="1330"/>
        <end position="1339"/>
    </location>
</feature>
<evidence type="ECO:0000256" key="8">
    <source>
        <dbReference type="SAM" id="Phobius"/>
    </source>
</evidence>
<feature type="compositionally biased region" description="Basic and acidic residues" evidence="7">
    <location>
        <begin position="1417"/>
        <end position="1437"/>
    </location>
</feature>
<dbReference type="RefSeq" id="XP_037156449.1">
    <property type="nucleotide sequence ID" value="XM_037299113.1"/>
</dbReference>
<evidence type="ECO:0000256" key="1">
    <source>
        <dbReference type="ARBA" id="ARBA00004141"/>
    </source>
</evidence>
<keyword evidence="6" id="KW-0175">Coiled coil</keyword>
<feature type="compositionally biased region" description="Basic and acidic residues" evidence="7">
    <location>
        <begin position="1544"/>
        <end position="1575"/>
    </location>
</feature>
<reference evidence="9 10" key="1">
    <citation type="journal article" date="2020" name="Genomics">
        <title>Complete, high-quality genomes from long-read metagenomic sequencing of two wolf lichen thalli reveals enigmatic genome architecture.</title>
        <authorList>
            <person name="McKenzie S.K."/>
            <person name="Walston R.F."/>
            <person name="Allen J.L."/>
        </authorList>
    </citation>
    <scope>NUCLEOTIDE SEQUENCE [LARGE SCALE GENOMIC DNA]</scope>
    <source>
        <strain evidence="9">WasteWater1</strain>
    </source>
</reference>
<evidence type="ECO:0000313" key="10">
    <source>
        <dbReference type="Proteomes" id="UP000593566"/>
    </source>
</evidence>
<feature type="region of interest" description="Disordered" evidence="7">
    <location>
        <begin position="978"/>
        <end position="1013"/>
    </location>
</feature>
<dbReference type="SUPFAM" id="SSF53474">
    <property type="entry name" value="alpha/beta-Hydrolases"/>
    <property type="match status" value="1"/>
</dbReference>
<feature type="compositionally biased region" description="Acidic residues" evidence="7">
    <location>
        <begin position="1610"/>
        <end position="1627"/>
    </location>
</feature>
<feature type="compositionally biased region" description="Gly residues" evidence="7">
    <location>
        <begin position="1670"/>
        <end position="1681"/>
    </location>
</feature>
<evidence type="ECO:0000256" key="5">
    <source>
        <dbReference type="ARBA" id="ARBA00023136"/>
    </source>
</evidence>
<keyword evidence="10" id="KW-1185">Reference proteome</keyword>
<evidence type="ECO:0008006" key="11">
    <source>
        <dbReference type="Google" id="ProtNLM"/>
    </source>
</evidence>
<feature type="compositionally biased region" description="Basic and acidic residues" evidence="7">
    <location>
        <begin position="1585"/>
        <end position="1609"/>
    </location>
</feature>
<protein>
    <recommendedName>
        <fullName evidence="11">DUF726-domain-containing protein</fullName>
    </recommendedName>
</protein>
<evidence type="ECO:0000313" key="9">
    <source>
        <dbReference type="EMBL" id="KAF6228515.1"/>
    </source>
</evidence>
<feature type="compositionally biased region" description="Low complexity" evidence="7">
    <location>
        <begin position="1466"/>
        <end position="1486"/>
    </location>
</feature>
<feature type="compositionally biased region" description="Low complexity" evidence="7">
    <location>
        <begin position="18"/>
        <end position="60"/>
    </location>
</feature>
<feature type="compositionally biased region" description="Low complexity" evidence="7">
    <location>
        <begin position="1682"/>
        <end position="1695"/>
    </location>
</feature>
<feature type="compositionally biased region" description="Low complexity" evidence="7">
    <location>
        <begin position="173"/>
        <end position="194"/>
    </location>
</feature>